<evidence type="ECO:0008006" key="4">
    <source>
        <dbReference type="Google" id="ProtNLM"/>
    </source>
</evidence>
<feature type="compositionally biased region" description="Basic and acidic residues" evidence="1">
    <location>
        <begin position="350"/>
        <end position="364"/>
    </location>
</feature>
<sequence length="726" mass="81649">MKNTKRRTYTFDLTKLEDIFWFRHSNGKIKLKGNHKIPQKQDIKGKTYCLWHNATTHTTNNCVVFRNVLQDLLDDGQLQFASNESVKADDDPFSVAHFDLECNTFDMSEIQALTTDLVNYEQEEVAQRLFDRMLESRLLIFPKVEGIDMKGVCRWHMNEMHSTEQCQTFRAFIAKQIHKSRLILIGEEARVMHLQTTEDVASAISGKAQESESSKSYKEALKGEPQYPRLVQSMKYLRKGMCFGCADLLHYELIRMQAIPNDPSWVPAHQRRFTRFTKRGREMELAGISRGPRGGKGSGSIRQPLEPTPTKVVNQSKTQQKKIAKQVAMAARSRFDHKLQQEAIIADMRTKEQDHQNKGKEPAKEAPAAMSCNDGPTKMSGPNPKSEGKSELADTKESDEYTSELGKLNDIGEGDYEDDMEGLSGDDLDILVTDEDLKDSDIQFGSLDKNSLECMVATLPEEFSAQSTLVKGYSQPSGMLECLSISKPVKSAGKDRELTDAEKNVLVKALFTHRGIDNQHSKALYLKVRLENKTVSKVLVDNGATSNIVLITILQLIGKTEDDITPGKVTVVGFAGTPEFCEGTIMLTIKVGSCTLTMPFYVVRGITSYNALLGRSWLHRTYSIPSSLHQLLAMWNGRRYEIIYADMPSVEIKFSFVHDRCSKGSATLRIEESDVPRGGDANKESESLLEDLKIEELIEVEDLEVEESTPNEKEGAVELSLLPFRC</sequence>
<reference evidence="2" key="1">
    <citation type="submission" date="2024-03" db="EMBL/GenBank/DDBJ databases">
        <title>WGS assembly of Saponaria officinalis var. Norfolk2.</title>
        <authorList>
            <person name="Jenkins J."/>
            <person name="Shu S."/>
            <person name="Grimwood J."/>
            <person name="Barry K."/>
            <person name="Goodstein D."/>
            <person name="Schmutz J."/>
            <person name="Leebens-Mack J."/>
            <person name="Osbourn A."/>
        </authorList>
    </citation>
    <scope>NUCLEOTIDE SEQUENCE [LARGE SCALE GENOMIC DNA]</scope>
    <source>
        <strain evidence="2">JIC</strain>
    </source>
</reference>
<name>A0AAW1JM85_SAPOF</name>
<dbReference type="AlphaFoldDB" id="A0AAW1JM85"/>
<dbReference type="InterPro" id="IPR021109">
    <property type="entry name" value="Peptidase_aspartic_dom_sf"/>
</dbReference>
<gene>
    <name evidence="2" type="ORF">RND81_07G056400</name>
</gene>
<comment type="caution">
    <text evidence="2">The sequence shown here is derived from an EMBL/GenBank/DDBJ whole genome shotgun (WGS) entry which is preliminary data.</text>
</comment>
<dbReference type="Gene3D" id="2.40.70.10">
    <property type="entry name" value="Acid Proteases"/>
    <property type="match status" value="1"/>
</dbReference>
<evidence type="ECO:0000313" key="3">
    <source>
        <dbReference type="Proteomes" id="UP001443914"/>
    </source>
</evidence>
<evidence type="ECO:0000256" key="1">
    <source>
        <dbReference type="SAM" id="MobiDB-lite"/>
    </source>
</evidence>
<keyword evidence="3" id="KW-1185">Reference proteome</keyword>
<dbReference type="PANTHER" id="PTHR33240">
    <property type="entry name" value="OS08G0508500 PROTEIN"/>
    <property type="match status" value="1"/>
</dbReference>
<dbReference type="EMBL" id="JBDFQZ010000007">
    <property type="protein sequence ID" value="KAK9705432.1"/>
    <property type="molecule type" value="Genomic_DNA"/>
</dbReference>
<feature type="compositionally biased region" description="Basic and acidic residues" evidence="1">
    <location>
        <begin position="386"/>
        <end position="399"/>
    </location>
</feature>
<dbReference type="CDD" id="cd00303">
    <property type="entry name" value="retropepsin_like"/>
    <property type="match status" value="1"/>
</dbReference>
<feature type="region of interest" description="Disordered" evidence="1">
    <location>
        <begin position="287"/>
        <end position="319"/>
    </location>
</feature>
<feature type="compositionally biased region" description="Acidic residues" evidence="1">
    <location>
        <begin position="412"/>
        <end position="423"/>
    </location>
</feature>
<dbReference type="SUPFAM" id="SSF50630">
    <property type="entry name" value="Acid proteases"/>
    <property type="match status" value="1"/>
</dbReference>
<protein>
    <recommendedName>
        <fullName evidence="4">Peptidase A2 domain-containing protein</fullName>
    </recommendedName>
</protein>
<dbReference type="Proteomes" id="UP001443914">
    <property type="component" value="Unassembled WGS sequence"/>
</dbReference>
<proteinExistence type="predicted"/>
<evidence type="ECO:0000313" key="2">
    <source>
        <dbReference type="EMBL" id="KAK9705432.1"/>
    </source>
</evidence>
<dbReference type="PANTHER" id="PTHR33240:SF15">
    <property type="entry name" value="GAG-PRO-LIKE PROTEIN"/>
    <property type="match status" value="1"/>
</dbReference>
<feature type="region of interest" description="Disordered" evidence="1">
    <location>
        <begin position="350"/>
        <end position="423"/>
    </location>
</feature>
<accession>A0AAW1JM85</accession>
<organism evidence="2 3">
    <name type="scientific">Saponaria officinalis</name>
    <name type="common">Common soapwort</name>
    <name type="synonym">Lychnis saponaria</name>
    <dbReference type="NCBI Taxonomy" id="3572"/>
    <lineage>
        <taxon>Eukaryota</taxon>
        <taxon>Viridiplantae</taxon>
        <taxon>Streptophyta</taxon>
        <taxon>Embryophyta</taxon>
        <taxon>Tracheophyta</taxon>
        <taxon>Spermatophyta</taxon>
        <taxon>Magnoliopsida</taxon>
        <taxon>eudicotyledons</taxon>
        <taxon>Gunneridae</taxon>
        <taxon>Pentapetalae</taxon>
        <taxon>Caryophyllales</taxon>
        <taxon>Caryophyllaceae</taxon>
        <taxon>Caryophylleae</taxon>
        <taxon>Saponaria</taxon>
    </lineage>
</organism>